<proteinExistence type="predicted"/>
<dbReference type="EMBL" id="JAUDFV010000074">
    <property type="protein sequence ID" value="KAL2734102.1"/>
    <property type="molecule type" value="Genomic_DNA"/>
</dbReference>
<organism evidence="1 2">
    <name type="scientific">Vespula squamosa</name>
    <name type="common">Southern yellow jacket</name>
    <name type="synonym">Wasp</name>
    <dbReference type="NCBI Taxonomy" id="30214"/>
    <lineage>
        <taxon>Eukaryota</taxon>
        <taxon>Metazoa</taxon>
        <taxon>Ecdysozoa</taxon>
        <taxon>Arthropoda</taxon>
        <taxon>Hexapoda</taxon>
        <taxon>Insecta</taxon>
        <taxon>Pterygota</taxon>
        <taxon>Neoptera</taxon>
        <taxon>Endopterygota</taxon>
        <taxon>Hymenoptera</taxon>
        <taxon>Apocrita</taxon>
        <taxon>Aculeata</taxon>
        <taxon>Vespoidea</taxon>
        <taxon>Vespidae</taxon>
        <taxon>Vespinae</taxon>
        <taxon>Vespula</taxon>
    </lineage>
</organism>
<evidence type="ECO:0000313" key="2">
    <source>
        <dbReference type="Proteomes" id="UP001607302"/>
    </source>
</evidence>
<evidence type="ECO:0000313" key="1">
    <source>
        <dbReference type="EMBL" id="KAL2734102.1"/>
    </source>
</evidence>
<reference evidence="1 2" key="1">
    <citation type="journal article" date="2024" name="Ann. Entomol. Soc. Am.">
        <title>Genomic analyses of the southern and eastern yellowjacket wasps (Hymenoptera: Vespidae) reveal evolutionary signatures of social life.</title>
        <authorList>
            <person name="Catto M.A."/>
            <person name="Caine P.B."/>
            <person name="Orr S.E."/>
            <person name="Hunt B.G."/>
            <person name="Goodisman M.A.D."/>
        </authorList>
    </citation>
    <scope>NUCLEOTIDE SEQUENCE [LARGE SCALE GENOMIC DNA]</scope>
    <source>
        <strain evidence="1">233</strain>
        <tissue evidence="1">Head and thorax</tissue>
    </source>
</reference>
<name>A0ABD2BMV0_VESSQ</name>
<accession>A0ABD2BMV0</accession>
<dbReference type="Proteomes" id="UP001607302">
    <property type="component" value="Unassembled WGS sequence"/>
</dbReference>
<sequence length="86" mass="9749">MFKHVTDAQKLCAKAINDHACAICLNMLSVILNRQLFKVIRADKSIWIRSSSTYITNISRQNILMRESRFINVGSNPVSIVGIRNT</sequence>
<protein>
    <submittedName>
        <fullName evidence="1">Uncharacterized protein</fullName>
    </submittedName>
</protein>
<comment type="caution">
    <text evidence="1">The sequence shown here is derived from an EMBL/GenBank/DDBJ whole genome shotgun (WGS) entry which is preliminary data.</text>
</comment>
<dbReference type="AlphaFoldDB" id="A0ABD2BMV0"/>
<keyword evidence="2" id="KW-1185">Reference proteome</keyword>
<gene>
    <name evidence="1" type="ORF">V1478_003800</name>
</gene>